<dbReference type="Proteomes" id="UP000681870">
    <property type="component" value="Unassembled WGS sequence"/>
</dbReference>
<dbReference type="InterPro" id="IPR011009">
    <property type="entry name" value="Kinase-like_dom_sf"/>
</dbReference>
<dbReference type="Gene3D" id="3.90.1200.10">
    <property type="match status" value="1"/>
</dbReference>
<organism evidence="1 2">
    <name type="scientific">Ornithinibacillus massiliensis</name>
    <dbReference type="NCBI Taxonomy" id="1944633"/>
    <lineage>
        <taxon>Bacteria</taxon>
        <taxon>Bacillati</taxon>
        <taxon>Bacillota</taxon>
        <taxon>Bacilli</taxon>
        <taxon>Bacillales</taxon>
        <taxon>Bacillaceae</taxon>
        <taxon>Ornithinibacillus</taxon>
    </lineage>
</organism>
<evidence type="ECO:0008006" key="3">
    <source>
        <dbReference type="Google" id="ProtNLM"/>
    </source>
</evidence>
<evidence type="ECO:0000313" key="1">
    <source>
        <dbReference type="EMBL" id="MBS3681013.1"/>
    </source>
</evidence>
<dbReference type="EMBL" id="JAGXBY010000004">
    <property type="protein sequence ID" value="MBS3681013.1"/>
    <property type="molecule type" value="Genomic_DNA"/>
</dbReference>
<accession>A0ABS5MG13</accession>
<sequence>MNSTQTMRLQVDIGVLHQCVEKELSNADLIISNWRISPFSIEKKNFTTAGLYQVRGNAKSGEIDYPWSLFLKIIQPESEEKNDQAHFNYWKREALVYQSGVLNHLPPLIQTPKCYVVEEKSDSEIWLWMEEVKESNLASWFLEKFSLIAHKIGLFHGGYATGEIPLPKEEWVCQEWLASWVAGCDQYAPDASSYYPIVKGRYESIDKNWNSYLSFRQHQNHYFHILKTLPRVVSHHDLSKQNMYMNRELTVIDWQYFSVSGLGEDLGKMFGVAISNDDISIHEAWYYQERLFDEYLEGLRLMGWKGNPLLPKLGFYLSVAFRSAWEMPKLMKLLANSTINELDKVIEKYMTIVEVQMRLAEEADRIIAEL</sequence>
<name>A0ABS5MG13_9BACI</name>
<dbReference type="RefSeq" id="WP_211742072.1">
    <property type="nucleotide sequence ID" value="NZ_JAGXBY010000004.1"/>
</dbReference>
<proteinExistence type="predicted"/>
<dbReference type="SUPFAM" id="SSF56112">
    <property type="entry name" value="Protein kinase-like (PK-like)"/>
    <property type="match status" value="1"/>
</dbReference>
<gene>
    <name evidence="1" type="ORF">KGF86_12440</name>
</gene>
<comment type="caution">
    <text evidence="1">The sequence shown here is derived from an EMBL/GenBank/DDBJ whole genome shotgun (WGS) entry which is preliminary data.</text>
</comment>
<keyword evidence="2" id="KW-1185">Reference proteome</keyword>
<protein>
    <recommendedName>
        <fullName evidence="3">Aminoglycoside phosphotransferase domain-containing protein</fullName>
    </recommendedName>
</protein>
<evidence type="ECO:0000313" key="2">
    <source>
        <dbReference type="Proteomes" id="UP000681870"/>
    </source>
</evidence>
<reference evidence="1 2" key="1">
    <citation type="submission" date="2021-05" db="EMBL/GenBank/DDBJ databases">
        <title>Ornithinibacillus massiliensis sp. nov.</title>
        <authorList>
            <person name="Iwaza R."/>
            <person name="Lagier J.-C."/>
            <person name="Raoult D."/>
        </authorList>
    </citation>
    <scope>NUCLEOTIDE SEQUENCE [LARGE SCALE GENOMIC DNA]</scope>
    <source>
        <strain evidence="1 2">Marseille-P3601</strain>
    </source>
</reference>